<sequence>MVLCQFCIRHRSFLSLCLSPSAEKGTKRGAKDLALAFVLPPINTVRSLGSAHHRRPIVLTIGLGASAFSYLRECRRKEEVVACRLKGQRHPLFVAVPVVQGDHHPEIPWKVQRM</sequence>
<gene>
    <name evidence="1" type="ORF">MRB53_017263</name>
</gene>
<protein>
    <submittedName>
        <fullName evidence="1">Uncharacterized protein</fullName>
    </submittedName>
</protein>
<evidence type="ECO:0000313" key="1">
    <source>
        <dbReference type="EMBL" id="KAJ8640569.1"/>
    </source>
</evidence>
<organism evidence="1 2">
    <name type="scientific">Persea americana</name>
    <name type="common">Avocado</name>
    <dbReference type="NCBI Taxonomy" id="3435"/>
    <lineage>
        <taxon>Eukaryota</taxon>
        <taxon>Viridiplantae</taxon>
        <taxon>Streptophyta</taxon>
        <taxon>Embryophyta</taxon>
        <taxon>Tracheophyta</taxon>
        <taxon>Spermatophyta</taxon>
        <taxon>Magnoliopsida</taxon>
        <taxon>Magnoliidae</taxon>
        <taxon>Laurales</taxon>
        <taxon>Lauraceae</taxon>
        <taxon>Persea</taxon>
    </lineage>
</organism>
<name>A0ACC2M4H5_PERAE</name>
<reference evidence="1 2" key="1">
    <citation type="journal article" date="2022" name="Hortic Res">
        <title>A haplotype resolved chromosomal level avocado genome allows analysis of novel avocado genes.</title>
        <authorList>
            <person name="Nath O."/>
            <person name="Fletcher S.J."/>
            <person name="Hayward A."/>
            <person name="Shaw L.M."/>
            <person name="Masouleh A.K."/>
            <person name="Furtado A."/>
            <person name="Henry R.J."/>
            <person name="Mitter N."/>
        </authorList>
    </citation>
    <scope>NUCLEOTIDE SEQUENCE [LARGE SCALE GENOMIC DNA]</scope>
    <source>
        <strain evidence="2">cv. Hass</strain>
    </source>
</reference>
<dbReference type="Proteomes" id="UP001234297">
    <property type="component" value="Chromosome 5"/>
</dbReference>
<dbReference type="EMBL" id="CM056813">
    <property type="protein sequence ID" value="KAJ8640569.1"/>
    <property type="molecule type" value="Genomic_DNA"/>
</dbReference>
<keyword evidence="2" id="KW-1185">Reference proteome</keyword>
<accession>A0ACC2M4H5</accession>
<proteinExistence type="predicted"/>
<comment type="caution">
    <text evidence="1">The sequence shown here is derived from an EMBL/GenBank/DDBJ whole genome shotgun (WGS) entry which is preliminary data.</text>
</comment>
<evidence type="ECO:0000313" key="2">
    <source>
        <dbReference type="Proteomes" id="UP001234297"/>
    </source>
</evidence>